<dbReference type="InterPro" id="IPR010982">
    <property type="entry name" value="Lambda_DNA-bd_dom_sf"/>
</dbReference>
<dbReference type="AlphaFoldDB" id="A0A1G6A7W6"/>
<dbReference type="CDD" id="cd00093">
    <property type="entry name" value="HTH_XRE"/>
    <property type="match status" value="1"/>
</dbReference>
<name>A0A1G6A7W6_9STRE</name>
<dbReference type="Proteomes" id="UP000182508">
    <property type="component" value="Unassembled WGS sequence"/>
</dbReference>
<evidence type="ECO:0000313" key="1">
    <source>
        <dbReference type="EMBL" id="SDB04531.1"/>
    </source>
</evidence>
<accession>A0A1G6A7W6</accession>
<dbReference type="SUPFAM" id="SSF47413">
    <property type="entry name" value="lambda repressor-like DNA-binding domains"/>
    <property type="match status" value="1"/>
</dbReference>
<evidence type="ECO:0000313" key="2">
    <source>
        <dbReference type="Proteomes" id="UP000182508"/>
    </source>
</evidence>
<keyword evidence="2" id="KW-1185">Reference proteome</keyword>
<dbReference type="RefSeq" id="WP_074484997.1">
    <property type="nucleotide sequence ID" value="NZ_FMXP01000003.1"/>
</dbReference>
<proteinExistence type="predicted"/>
<reference evidence="1 2" key="1">
    <citation type="submission" date="2016-10" db="EMBL/GenBank/DDBJ databases">
        <authorList>
            <person name="de Groot N.N."/>
        </authorList>
    </citation>
    <scope>NUCLEOTIDE SEQUENCE [LARGE SCALE GENOMIC DNA]</scope>
    <source>
        <strain evidence="1 2">A-4</strain>
    </source>
</reference>
<gene>
    <name evidence="1" type="ORF">SAMN02910293_00223</name>
</gene>
<dbReference type="InterPro" id="IPR001387">
    <property type="entry name" value="Cro/C1-type_HTH"/>
</dbReference>
<dbReference type="EMBL" id="FMXP01000003">
    <property type="protein sequence ID" value="SDB04531.1"/>
    <property type="molecule type" value="Genomic_DNA"/>
</dbReference>
<dbReference type="GO" id="GO:0003677">
    <property type="term" value="F:DNA binding"/>
    <property type="evidence" value="ECO:0007669"/>
    <property type="project" value="InterPro"/>
</dbReference>
<sequence>MLVDVQKYLQPIIAKRLKKERKKIGFTQLEISSTESAVSNIENEVSFITPLFLKRYHEATFLPKEYLLFGNEEDIERLVEWILFRYFSLIVLKDLKSNKNLYKDTFYYSVLTDNYDDLKLQTAVIQVAEFFGEYNVKRSVFNNRQDLYLDYSFNFLYMDEHTADNLITFQKLWNEYQKLKTKDGKIEKQPRYMPYFIDYFYFFSEIWTRLGSEFVNNFKRNFLENFNYKKFKFDTINDRLKGWQRKLSIDMNDIVSEKMNNDKVLQKGLAIRSLIKTLNNPILEITSDLAYILNYENVDVFKSTESFLMELLECYESSNGNKSAVVKEICKAVDIAESKLDVKRFNDASILLDITLKTMEQNISLNDFLLVE</sequence>
<organism evidence="1 2">
    <name type="scientific">Streptococcus henryi</name>
    <dbReference type="NCBI Taxonomy" id="439219"/>
    <lineage>
        <taxon>Bacteria</taxon>
        <taxon>Bacillati</taxon>
        <taxon>Bacillota</taxon>
        <taxon>Bacilli</taxon>
        <taxon>Lactobacillales</taxon>
        <taxon>Streptococcaceae</taxon>
        <taxon>Streptococcus</taxon>
    </lineage>
</organism>
<protein>
    <submittedName>
        <fullName evidence="1">Uncharacterized protein</fullName>
    </submittedName>
</protein>
<dbReference type="STRING" id="439219.SAMN02910293_00223"/>